<feature type="region of interest" description="Disordered" evidence="15">
    <location>
        <begin position="220"/>
        <end position="249"/>
    </location>
</feature>
<evidence type="ECO:0000256" key="15">
    <source>
        <dbReference type="SAM" id="MobiDB-lite"/>
    </source>
</evidence>
<dbReference type="PIRSF" id="PIRSF036573">
    <property type="entry name" value="REV1"/>
    <property type="match status" value="1"/>
</dbReference>
<evidence type="ECO:0000256" key="2">
    <source>
        <dbReference type="ARBA" id="ARBA00010945"/>
    </source>
</evidence>
<dbReference type="FunFam" id="3.30.1490.100:FF:000001">
    <property type="entry name" value="DNA repair protein REV1"/>
    <property type="match status" value="1"/>
</dbReference>
<dbReference type="Pfam" id="PF11799">
    <property type="entry name" value="IMS_C"/>
    <property type="match status" value="1"/>
</dbReference>
<dbReference type="GO" id="GO:0003684">
    <property type="term" value="F:damaged DNA binding"/>
    <property type="evidence" value="ECO:0007669"/>
    <property type="project" value="UniProtKB-UniRule"/>
</dbReference>
<dbReference type="InterPro" id="IPR053848">
    <property type="entry name" value="IMS_HHH_1"/>
</dbReference>
<evidence type="ECO:0000256" key="9">
    <source>
        <dbReference type="ARBA" id="ARBA00022842"/>
    </source>
</evidence>
<sequence length="935" mass="104079">MKKGNNITLKESLKLPTSRSAEDGNWKGWGEYMEWKKSKLSAQFQKEADAYKDTTAIFKGISVYVNGYTEPSAAQLKRLILKHGGEYHIYRTSKTTHVIASNLAYAKVAKLKEKDKIMRPDWITESVKASCLLPERLYRLYSSCDSAPTPGKLDVPGAMSKFVVPVENPSNAESALPRQKPTNVAVTTDPNFLQEFYDHSRLHFISTLAQELKSYVLKMQQTKKDRSSDRKRMQDSIASNRQGSSSDMAVSNFRPDDPFIAHLDLDCFFVSVSLQKYPELRGLPVVVAHSRGKGRVKDGDVSSLSEIASCNYEARRFGIRNGMLLGDAQKLCPSLKSLPYDFNRCKEVSTTFFSLISRYTADIEAISCDEMYLNLKELCSSIDVSSSEAISYLRQEIFSTTGCSASAGIGPNKLVARLATRTAKPNGQYAVTSKEVSHFMEAISLGDLPGVGYSTLKKLSDLKVTTCGDLLHLDLSTLVQRFGKKIGETLYAKARGIDSAPVQMEAIKKSLSCDVNYGVRLKDWDETVEFVKKLSHEVAERMRKQSVEGRTFTLKLMIRAPEASVKTMKFLGHGICDSTCKSVTIGTHTSAEPAITRTVLSLLRSLKPEPTDIRGVGSRFEVIGISVHKLRSVAGSQKATDKDLIRCFFGESKRADNWTKRSQASTSDLNSAPTVDDDNTVTDVNMSNLRNAGPLVEKEAASDPGASSFRNKQVECEADKEVLDSLPESIRSKLTHLLAADGMAKSKRSEREQHLEAPEEVAETESESSEPNTQCSLLIPEPSQASGQSNLHLSHEIDQQVLEQLPESIRKKIVRQIEQKRAKALDNAAPRLELPFSSFDVYERFDPDEFEAVKQVVTSWIQSNTLPPPPAVFRVASFIVRLIYTKYLEMARTMMVYLREAMRKNPKLKLPVETAIASIQEIMVEEYGAPMAMDN</sequence>
<evidence type="ECO:0000259" key="17">
    <source>
        <dbReference type="PROSITE" id="PS50173"/>
    </source>
</evidence>
<keyword evidence="8 13" id="KW-0227">DNA damage</keyword>
<dbReference type="InterPro" id="IPR012112">
    <property type="entry name" value="REV1"/>
</dbReference>
<dbReference type="PANTHER" id="PTHR45990:SF1">
    <property type="entry name" value="DNA REPAIR PROTEIN REV1"/>
    <property type="match status" value="1"/>
</dbReference>
<dbReference type="GO" id="GO:0005634">
    <property type="term" value="C:nucleus"/>
    <property type="evidence" value="ECO:0007669"/>
    <property type="project" value="UniProtKB-SubCell"/>
</dbReference>
<dbReference type="Gene3D" id="3.30.70.270">
    <property type="match status" value="1"/>
</dbReference>
<dbReference type="GO" id="GO:0042276">
    <property type="term" value="P:error-prone translesion synthesis"/>
    <property type="evidence" value="ECO:0007669"/>
    <property type="project" value="InterPro"/>
</dbReference>
<keyword evidence="5 13" id="KW-0808">Transferase</keyword>
<dbReference type="Pfam" id="PF21999">
    <property type="entry name" value="IMS_HHH_1"/>
    <property type="match status" value="1"/>
</dbReference>
<dbReference type="InterPro" id="IPR036420">
    <property type="entry name" value="BRCT_dom_sf"/>
</dbReference>
<proteinExistence type="inferred from homology"/>
<keyword evidence="6 13" id="KW-0548">Nucleotidyltransferase</keyword>
<feature type="binding site" evidence="14">
    <location>
        <position position="369"/>
    </location>
    <ligand>
        <name>Mg(2+)</name>
        <dbReference type="ChEBI" id="CHEBI:18420"/>
        <label>1</label>
    </ligand>
</feature>
<dbReference type="PANTHER" id="PTHR45990">
    <property type="entry name" value="DNA REPAIR PROTEIN REV1"/>
    <property type="match status" value="1"/>
</dbReference>
<dbReference type="InterPro" id="IPR001357">
    <property type="entry name" value="BRCT_dom"/>
</dbReference>
<dbReference type="Pfam" id="PF00817">
    <property type="entry name" value="IMS"/>
    <property type="match status" value="1"/>
</dbReference>
<comment type="cofactor">
    <cofactor evidence="14">
        <name>Mg(2+)</name>
        <dbReference type="ChEBI" id="CHEBI:18420"/>
    </cofactor>
    <text evidence="14">Binds 2 magnesium ions.</text>
</comment>
<dbReference type="GO" id="GO:0006281">
    <property type="term" value="P:DNA repair"/>
    <property type="evidence" value="ECO:0007669"/>
    <property type="project" value="UniProtKB-KW"/>
</dbReference>
<keyword evidence="10 13" id="KW-0238">DNA-binding</keyword>
<dbReference type="Gene3D" id="3.30.1490.100">
    <property type="entry name" value="DNA polymerase, Y-family, little finger domain"/>
    <property type="match status" value="1"/>
</dbReference>
<dbReference type="Gene3D" id="3.40.50.10190">
    <property type="entry name" value="BRCT domain"/>
    <property type="match status" value="1"/>
</dbReference>
<feature type="binding site" evidence="14">
    <location>
        <position position="370"/>
    </location>
    <ligand>
        <name>Mg(2+)</name>
        <dbReference type="ChEBI" id="CHEBI:18420"/>
        <label>1</label>
    </ligand>
</feature>
<dbReference type="GO" id="GO:0070987">
    <property type="term" value="P:error-free translesion synthesis"/>
    <property type="evidence" value="ECO:0007669"/>
    <property type="project" value="TreeGrafter"/>
</dbReference>
<dbReference type="InterPro" id="IPR043502">
    <property type="entry name" value="DNA/RNA_pol_sf"/>
</dbReference>
<keyword evidence="9 14" id="KW-0460">Magnesium</keyword>
<feature type="compositionally biased region" description="Basic and acidic residues" evidence="15">
    <location>
        <begin position="222"/>
        <end position="234"/>
    </location>
</feature>
<evidence type="ECO:0000256" key="10">
    <source>
        <dbReference type="ARBA" id="ARBA00023125"/>
    </source>
</evidence>
<evidence type="ECO:0000256" key="8">
    <source>
        <dbReference type="ARBA" id="ARBA00022763"/>
    </source>
</evidence>
<dbReference type="AlphaFoldDB" id="A0A085NAQ0"/>
<dbReference type="GO" id="GO:0017125">
    <property type="term" value="F:deoxycytidyl transferase activity"/>
    <property type="evidence" value="ECO:0007669"/>
    <property type="project" value="TreeGrafter"/>
</dbReference>
<feature type="domain" description="UmuC" evidence="17">
    <location>
        <begin position="260"/>
        <end position="452"/>
    </location>
</feature>
<evidence type="ECO:0000256" key="11">
    <source>
        <dbReference type="ARBA" id="ARBA00023204"/>
    </source>
</evidence>
<evidence type="ECO:0000256" key="3">
    <source>
        <dbReference type="ARBA" id="ARBA00020399"/>
    </source>
</evidence>
<dbReference type="Gene3D" id="1.10.150.20">
    <property type="entry name" value="5' to 3' exonuclease, C-terminal subdomain"/>
    <property type="match status" value="1"/>
</dbReference>
<dbReference type="SUPFAM" id="SSF56672">
    <property type="entry name" value="DNA/RNA polymerases"/>
    <property type="match status" value="1"/>
</dbReference>
<feature type="compositionally biased region" description="Acidic residues" evidence="15">
    <location>
        <begin position="758"/>
        <end position="768"/>
    </location>
</feature>
<keyword evidence="12 13" id="KW-0539">Nucleus</keyword>
<dbReference type="InterPro" id="IPR036775">
    <property type="entry name" value="DNA_pol_Y-fam_lit_finger_sf"/>
</dbReference>
<keyword evidence="7 14" id="KW-0479">Metal-binding</keyword>
<evidence type="ECO:0000256" key="6">
    <source>
        <dbReference type="ARBA" id="ARBA00022695"/>
    </source>
</evidence>
<feature type="compositionally biased region" description="Polar residues" evidence="15">
    <location>
        <begin position="236"/>
        <end position="249"/>
    </location>
</feature>
<dbReference type="InterPro" id="IPR038401">
    <property type="entry name" value="Rev1_C_sf"/>
</dbReference>
<dbReference type="PROSITE" id="PS50173">
    <property type="entry name" value="UMUC"/>
    <property type="match status" value="1"/>
</dbReference>
<feature type="compositionally biased region" description="Polar residues" evidence="15">
    <location>
        <begin position="660"/>
        <end position="673"/>
    </location>
</feature>
<dbReference type="Gene3D" id="3.40.1170.60">
    <property type="match status" value="1"/>
</dbReference>
<keyword evidence="4 13" id="KW-0237">DNA synthesis</keyword>
<accession>A0A085NAQ0</accession>
<dbReference type="InterPro" id="IPR001126">
    <property type="entry name" value="UmuC"/>
</dbReference>
<reference evidence="18" key="1">
    <citation type="journal article" date="2014" name="Nat. Genet.">
        <title>Genome and transcriptome of the porcine whipworm Trichuris suis.</title>
        <authorList>
            <person name="Jex A.R."/>
            <person name="Nejsum P."/>
            <person name="Schwarz E.M."/>
            <person name="Hu L."/>
            <person name="Young N.D."/>
            <person name="Hall R.S."/>
            <person name="Korhonen P.K."/>
            <person name="Liao S."/>
            <person name="Thamsborg S."/>
            <person name="Xia J."/>
            <person name="Xu P."/>
            <person name="Wang S."/>
            <person name="Scheerlinck J.P."/>
            <person name="Hofmann A."/>
            <person name="Sternberg P.W."/>
            <person name="Wang J."/>
            <person name="Gasser R.B."/>
        </authorList>
    </citation>
    <scope>NUCLEOTIDE SEQUENCE [LARGE SCALE GENOMIC DNA]</scope>
    <source>
        <strain evidence="18">DCEP-RM93F</strain>
    </source>
</reference>
<dbReference type="Pfam" id="PF00533">
    <property type="entry name" value="BRCT"/>
    <property type="match status" value="1"/>
</dbReference>
<dbReference type="SUPFAM" id="SSF100879">
    <property type="entry name" value="Lesion bypass DNA polymerase (Y-family), little finger domain"/>
    <property type="match status" value="1"/>
</dbReference>
<dbReference type="Gene3D" id="6.10.250.1490">
    <property type="match status" value="1"/>
</dbReference>
<dbReference type="InterPro" id="IPR043128">
    <property type="entry name" value="Rev_trsase/Diguanyl_cyclase"/>
</dbReference>
<feature type="region of interest" description="Disordered" evidence="15">
    <location>
        <begin position="659"/>
        <end position="713"/>
    </location>
</feature>
<evidence type="ECO:0000256" key="14">
    <source>
        <dbReference type="PIRSR" id="PIRSR036573-2"/>
    </source>
</evidence>
<keyword evidence="11 13" id="KW-0234">DNA repair</keyword>
<feature type="region of interest" description="Disordered" evidence="15">
    <location>
        <begin position="742"/>
        <end position="774"/>
    </location>
</feature>
<dbReference type="GO" id="GO:0046872">
    <property type="term" value="F:metal ion binding"/>
    <property type="evidence" value="ECO:0007669"/>
    <property type="project" value="UniProtKB-KW"/>
</dbReference>
<comment type="function">
    <text evidence="13">Deoxycytidyl transferase involved in DNA repair. Transfers a dCMP residue from dCTP to the 3'-end of a DNA primer in a template-dependent reaction. May assist in the first step in the bypass of abasic lesions by the insertion of a nucleotide opposite the lesion. Required for normal induction of mutations by physical and chemical agents.</text>
</comment>
<dbReference type="PROSITE" id="PS50172">
    <property type="entry name" value="BRCT"/>
    <property type="match status" value="1"/>
</dbReference>
<dbReference type="CDD" id="cd17719">
    <property type="entry name" value="BRCT_Rev1"/>
    <property type="match status" value="1"/>
</dbReference>
<dbReference type="SMART" id="SM00292">
    <property type="entry name" value="BRCT"/>
    <property type="match status" value="1"/>
</dbReference>
<evidence type="ECO:0000256" key="7">
    <source>
        <dbReference type="ARBA" id="ARBA00022723"/>
    </source>
</evidence>
<feature type="domain" description="BRCT" evidence="16">
    <location>
        <begin position="53"/>
        <end position="140"/>
    </location>
</feature>
<dbReference type="GO" id="GO:0003887">
    <property type="term" value="F:DNA-directed DNA polymerase activity"/>
    <property type="evidence" value="ECO:0007669"/>
    <property type="project" value="InterPro"/>
</dbReference>
<dbReference type="InterPro" id="IPR017961">
    <property type="entry name" value="DNA_pol_Y-fam_little_finger"/>
</dbReference>
<comment type="subcellular location">
    <subcellularLocation>
        <location evidence="1 13">Nucleus</location>
    </subcellularLocation>
</comment>
<dbReference type="Proteomes" id="UP000030758">
    <property type="component" value="Unassembled WGS sequence"/>
</dbReference>
<comment type="similarity">
    <text evidence="2 13">Belongs to the DNA polymerase type-Y family.</text>
</comment>
<evidence type="ECO:0000256" key="5">
    <source>
        <dbReference type="ARBA" id="ARBA00022679"/>
    </source>
</evidence>
<dbReference type="EC" id="2.7.7.-" evidence="13"/>
<organism evidence="18">
    <name type="scientific">Trichuris suis</name>
    <name type="common">pig whipworm</name>
    <dbReference type="NCBI Taxonomy" id="68888"/>
    <lineage>
        <taxon>Eukaryota</taxon>
        <taxon>Metazoa</taxon>
        <taxon>Ecdysozoa</taxon>
        <taxon>Nematoda</taxon>
        <taxon>Enoplea</taxon>
        <taxon>Dorylaimia</taxon>
        <taxon>Trichinellida</taxon>
        <taxon>Trichuridae</taxon>
        <taxon>Trichuris</taxon>
    </lineage>
</organism>
<evidence type="ECO:0000256" key="1">
    <source>
        <dbReference type="ARBA" id="ARBA00004123"/>
    </source>
</evidence>
<evidence type="ECO:0000256" key="4">
    <source>
        <dbReference type="ARBA" id="ARBA00022634"/>
    </source>
</evidence>
<evidence type="ECO:0000313" key="18">
    <source>
        <dbReference type="EMBL" id="KFD66546.1"/>
    </source>
</evidence>
<evidence type="ECO:0000256" key="13">
    <source>
        <dbReference type="PIRNR" id="PIRNR036573"/>
    </source>
</evidence>
<feature type="compositionally biased region" description="Basic and acidic residues" evidence="15">
    <location>
        <begin position="747"/>
        <end position="757"/>
    </location>
</feature>
<dbReference type="EMBL" id="KL367523">
    <property type="protein sequence ID" value="KFD66546.1"/>
    <property type="molecule type" value="Genomic_DNA"/>
</dbReference>
<feature type="binding site" evidence="14">
    <location>
        <position position="264"/>
    </location>
    <ligand>
        <name>Mg(2+)</name>
        <dbReference type="ChEBI" id="CHEBI:18420"/>
        <label>1</label>
    </ligand>
</feature>
<name>A0A085NAQ0_9BILA</name>
<gene>
    <name evidence="18" type="ORF">M514_01542</name>
</gene>
<dbReference type="SUPFAM" id="SSF52113">
    <property type="entry name" value="BRCT domain"/>
    <property type="match status" value="1"/>
</dbReference>
<evidence type="ECO:0000256" key="12">
    <source>
        <dbReference type="ARBA" id="ARBA00023242"/>
    </source>
</evidence>
<protein>
    <recommendedName>
        <fullName evidence="3 13">DNA repair protein REV1</fullName>
        <ecNumber evidence="13">2.7.7.-</ecNumber>
    </recommendedName>
</protein>
<dbReference type="Gene3D" id="1.20.58.1280">
    <property type="entry name" value="DNA repair protein Rev1, C-terminal domain"/>
    <property type="match status" value="1"/>
</dbReference>
<evidence type="ECO:0000259" key="16">
    <source>
        <dbReference type="PROSITE" id="PS50172"/>
    </source>
</evidence>